<comment type="caution">
    <text evidence="2">The sequence shown here is derived from an EMBL/GenBank/DDBJ whole genome shotgun (WGS) entry which is preliminary data.</text>
</comment>
<evidence type="ECO:0000256" key="1">
    <source>
        <dbReference type="SAM" id="SignalP"/>
    </source>
</evidence>
<name>N1W9U2_9LEPT</name>
<dbReference type="Proteomes" id="UP000012227">
    <property type="component" value="Unassembled WGS sequence"/>
</dbReference>
<feature type="signal peptide" evidence="1">
    <location>
        <begin position="1"/>
        <end position="21"/>
    </location>
</feature>
<evidence type="ECO:0000313" key="3">
    <source>
        <dbReference type="Proteomes" id="UP000012227"/>
    </source>
</evidence>
<accession>N1W9U2</accession>
<dbReference type="AlphaFoldDB" id="N1W9U2"/>
<proteinExistence type="predicted"/>
<organism evidence="2 3">
    <name type="scientific">Leptospira vanthielii serovar Holland str. Waz Holland = ATCC 700522</name>
    <dbReference type="NCBI Taxonomy" id="1218591"/>
    <lineage>
        <taxon>Bacteria</taxon>
        <taxon>Pseudomonadati</taxon>
        <taxon>Spirochaetota</taxon>
        <taxon>Spirochaetia</taxon>
        <taxon>Leptospirales</taxon>
        <taxon>Leptospiraceae</taxon>
        <taxon>Leptospira</taxon>
    </lineage>
</organism>
<keyword evidence="1" id="KW-0732">Signal</keyword>
<reference evidence="2 3" key="1">
    <citation type="submission" date="2013-03" db="EMBL/GenBank/DDBJ databases">
        <authorList>
            <person name="Harkins D.M."/>
            <person name="Durkin A.S."/>
            <person name="Brinkac L.M."/>
            <person name="Haft D.H."/>
            <person name="Selengut J.D."/>
            <person name="Sanka R."/>
            <person name="DePew J."/>
            <person name="Purushe J."/>
            <person name="Galloway R.L."/>
            <person name="Vinetz J.M."/>
            <person name="Sutton G.G."/>
            <person name="Nierman W.C."/>
            <person name="Fouts D.E."/>
        </authorList>
    </citation>
    <scope>NUCLEOTIDE SEQUENCE [LARGE SCALE GENOMIC DNA]</scope>
    <source>
        <strain evidence="2 3">Waz Holland</strain>
    </source>
</reference>
<evidence type="ECO:0000313" key="2">
    <source>
        <dbReference type="EMBL" id="EMY68651.1"/>
    </source>
</evidence>
<gene>
    <name evidence="2" type="ORF">LEP1GSC199_1654</name>
</gene>
<sequence length="81" mass="9365">MKLYTLNILLFSFLVVSVSNCEMTKEDAKQLCKESLFALAAFEKRVDESSEEFSERQNSFFVIYLACMVNADTYRDPLKGF</sequence>
<feature type="chain" id="PRO_5004113693" description="Lipoprotein" evidence="1">
    <location>
        <begin position="22"/>
        <end position="81"/>
    </location>
</feature>
<dbReference type="STRING" id="1218591.LEP1GSC199_1654"/>
<evidence type="ECO:0008006" key="4">
    <source>
        <dbReference type="Google" id="ProtNLM"/>
    </source>
</evidence>
<dbReference type="RefSeq" id="WP_002986971.1">
    <property type="nucleotide sequence ID" value="NZ_AOGY02000065.1"/>
</dbReference>
<protein>
    <recommendedName>
        <fullName evidence="4">Lipoprotein</fullName>
    </recommendedName>
</protein>
<dbReference type="EMBL" id="AOGY02000065">
    <property type="protein sequence ID" value="EMY68651.1"/>
    <property type="molecule type" value="Genomic_DNA"/>
</dbReference>